<keyword evidence="6" id="KW-1185">Reference proteome</keyword>
<evidence type="ECO:0000313" key="6">
    <source>
        <dbReference type="Proteomes" id="UP000268162"/>
    </source>
</evidence>
<dbReference type="SUPFAM" id="SSF50969">
    <property type="entry name" value="YVTN repeat-like/Quinoprotein amine dehydrogenase"/>
    <property type="match status" value="1"/>
</dbReference>
<proteinExistence type="predicted"/>
<feature type="compositionally biased region" description="Acidic residues" evidence="1">
    <location>
        <begin position="378"/>
        <end position="411"/>
    </location>
</feature>
<feature type="domain" description="Vacuolar import/degradation Vid27 C-terminal" evidence="2">
    <location>
        <begin position="443"/>
        <end position="797"/>
    </location>
</feature>
<feature type="compositionally biased region" description="Acidic residues" evidence="1">
    <location>
        <begin position="202"/>
        <end position="224"/>
    </location>
</feature>
<dbReference type="Pfam" id="PF08553">
    <property type="entry name" value="VID27"/>
    <property type="match status" value="1"/>
</dbReference>
<evidence type="ECO:0000259" key="2">
    <source>
        <dbReference type="Pfam" id="PF08553"/>
    </source>
</evidence>
<dbReference type="Pfam" id="PF17748">
    <property type="entry name" value="VID27_N"/>
    <property type="match status" value="1"/>
</dbReference>
<dbReference type="PANTHER" id="PTHR31913:SF0">
    <property type="entry name" value="VACUOLAR IMPORT AND DEGRADATION PROTEIN 27"/>
    <property type="match status" value="1"/>
</dbReference>
<gene>
    <name evidence="5" type="ORF">BJ085DRAFT_17611</name>
</gene>
<dbReference type="EMBL" id="ML002285">
    <property type="protein sequence ID" value="RKP39263.1"/>
    <property type="molecule type" value="Genomic_DNA"/>
</dbReference>
<protein>
    <submittedName>
        <fullName evidence="5">VID27 cytoplasmic protein-domain-containing protein</fullName>
    </submittedName>
</protein>
<dbReference type="STRING" id="215637.A0A4P9ZZU7"/>
<reference evidence="6" key="1">
    <citation type="journal article" date="2018" name="Nat. Microbiol.">
        <title>Leveraging single-cell genomics to expand the fungal tree of life.</title>
        <authorList>
            <person name="Ahrendt S.R."/>
            <person name="Quandt C.A."/>
            <person name="Ciobanu D."/>
            <person name="Clum A."/>
            <person name="Salamov A."/>
            <person name="Andreopoulos B."/>
            <person name="Cheng J.F."/>
            <person name="Woyke T."/>
            <person name="Pelin A."/>
            <person name="Henrissat B."/>
            <person name="Reynolds N.K."/>
            <person name="Benny G.L."/>
            <person name="Smith M.E."/>
            <person name="James T.Y."/>
            <person name="Grigoriev I.V."/>
        </authorList>
    </citation>
    <scope>NUCLEOTIDE SEQUENCE [LARGE SCALE GENOMIC DNA]</scope>
    <source>
        <strain evidence="6">RSA 468</strain>
    </source>
</reference>
<dbReference type="InterPro" id="IPR040979">
    <property type="entry name" value="Vid27_N"/>
</dbReference>
<accession>A0A4P9ZZU7</accession>
<name>A0A4P9ZZU7_9FUNG</name>
<dbReference type="GO" id="GO:0005737">
    <property type="term" value="C:cytoplasm"/>
    <property type="evidence" value="ECO:0007669"/>
    <property type="project" value="TreeGrafter"/>
</dbReference>
<dbReference type="AlphaFoldDB" id="A0A4P9ZZU7"/>
<dbReference type="Proteomes" id="UP000268162">
    <property type="component" value="Unassembled WGS sequence"/>
</dbReference>
<feature type="compositionally biased region" description="Acidic residues" evidence="1">
    <location>
        <begin position="88"/>
        <end position="97"/>
    </location>
</feature>
<dbReference type="GO" id="GO:0005634">
    <property type="term" value="C:nucleus"/>
    <property type="evidence" value="ECO:0007669"/>
    <property type="project" value="TreeGrafter"/>
</dbReference>
<evidence type="ECO:0000256" key="1">
    <source>
        <dbReference type="SAM" id="MobiDB-lite"/>
    </source>
</evidence>
<dbReference type="InterPro" id="IPR013863">
    <property type="entry name" value="VID27_C"/>
</dbReference>
<dbReference type="InterPro" id="IPR011044">
    <property type="entry name" value="Quino_amine_DH_bsu"/>
</dbReference>
<dbReference type="Pfam" id="PF17747">
    <property type="entry name" value="VID27_PH"/>
    <property type="match status" value="1"/>
</dbReference>
<feature type="domain" description="Vid27 PH-like" evidence="3">
    <location>
        <begin position="251"/>
        <end position="356"/>
    </location>
</feature>
<feature type="region of interest" description="Disordered" evidence="1">
    <location>
        <begin position="372"/>
        <end position="445"/>
    </location>
</feature>
<dbReference type="PANTHER" id="PTHR31913">
    <property type="entry name" value="VACUOLAR IMPORT AND DEGRADATION PROTEIN 27"/>
    <property type="match status" value="1"/>
</dbReference>
<feature type="region of interest" description="Disordered" evidence="1">
    <location>
        <begin position="179"/>
        <end position="247"/>
    </location>
</feature>
<organism evidence="5 6">
    <name type="scientific">Dimargaris cristalligena</name>
    <dbReference type="NCBI Taxonomy" id="215637"/>
    <lineage>
        <taxon>Eukaryota</taxon>
        <taxon>Fungi</taxon>
        <taxon>Fungi incertae sedis</taxon>
        <taxon>Zoopagomycota</taxon>
        <taxon>Kickxellomycotina</taxon>
        <taxon>Dimargaritomycetes</taxon>
        <taxon>Dimargaritales</taxon>
        <taxon>Dimargaritaceae</taxon>
        <taxon>Dimargaris</taxon>
    </lineage>
</organism>
<feature type="compositionally biased region" description="Basic and acidic residues" evidence="1">
    <location>
        <begin position="225"/>
        <end position="240"/>
    </location>
</feature>
<dbReference type="InterPro" id="IPR040458">
    <property type="entry name" value="Vid27"/>
</dbReference>
<sequence>MFNFQALRQAIWGDSDNVEKLVIPAGRFYLTRPRHLAQGPQECLFNDARLAVCRTSTPYQYQLVVSRVYDEGEVELNRADASSQPGTDNDDNNGPEDEFAWLIAPDLGLHMVTVDHLPALKWVDPKGDPEEAFLFELDVGGTRARNCALAEDLERVLQQCLYEYVHKQSHKVAAPEFLRTLTHPPPSPPRTRSPRLVVVSQDSEESESDGFDDQSAESDCDSEADEFKTGDELAETKEEDIPADSTKGPVVYQSPVELYLFHPESEAFVSQCEQCVIALTQDATFSYWLWVHDAHRDFVTQPVSSNMNAAINLETCSFIWCYYDEQNFVYTWSVRFPNVATLHEFNKHFTQSLYESSNQEAFSKVPESKLLDPFQSESESEDETSQDEATEEETTSEEESETDEDDDDVYDDDSHHRNPRPPKRTGKLQHHRDSALGPRTKTKNSLLAVGYKHDRSFVVRGNKIGVFRHTDDDGLEFDTTIAGLESTTGRTLDPSKVLLHEEDSSLIIMDKSDPSHLYRMDLERGRVVEDWHVHDLVPTTGIAPSAKFSQMTGEQTLVGLSGNSLFRIDPRLAGTKLVDTEHKEYFTKNRFRCVATTAAGNLAVGSDKGDIRLITKLGQNAKTLLPAMGDPILGIDVTADGRFVVATCQTYLLLIDTVITRNDAKGGDASTASSIPLTTGFQRSIPVQDRRPPVKLQLDPKHVAYMGTAVSFTPAHFDTTSTNNKERRIVSSTGPYVITWNFWRVLQGRPYGYQIKKYTDDVVADNFRYGRSKAVVVALPQDVTMVTKKQLGTPQKVLQTPTKALRSQSSVVYSPY</sequence>
<evidence type="ECO:0000313" key="5">
    <source>
        <dbReference type="EMBL" id="RKP39263.1"/>
    </source>
</evidence>
<feature type="region of interest" description="Disordered" evidence="1">
    <location>
        <begin position="77"/>
        <end position="97"/>
    </location>
</feature>
<dbReference type="InterPro" id="IPR040768">
    <property type="entry name" value="Vid27_PH"/>
</dbReference>
<evidence type="ECO:0000259" key="3">
    <source>
        <dbReference type="Pfam" id="PF17747"/>
    </source>
</evidence>
<feature type="compositionally biased region" description="Basic residues" evidence="1">
    <location>
        <begin position="417"/>
        <end position="430"/>
    </location>
</feature>
<evidence type="ECO:0000259" key="4">
    <source>
        <dbReference type="Pfam" id="PF17748"/>
    </source>
</evidence>
<feature type="domain" description="Vid27 N-terminal" evidence="4">
    <location>
        <begin position="1"/>
        <end position="176"/>
    </location>
</feature>